<feature type="domain" description="Uracil-DNA glycosylase-like" evidence="1">
    <location>
        <begin position="24"/>
        <end position="198"/>
    </location>
</feature>
<sequence length="206" mass="23302">MKGIKDKVRACTICEDLPLGPKPIFQFSPDAKILIAGQAPGQITHQRGRPFDDASGVRLREWLGVSEDVFYDDSQFAILPMGFCYPGKGKSGDLPPRPICAETWQHELLSKLSKLELVVVIGQYALHWHLGIKKSQAITPVVKNWNKYQQIDIKSSEKESNGIEKSLTYFPLPHPSPRNNIWLKKNPWFEKEVLPELRAKVTQALS</sequence>
<dbReference type="InterPro" id="IPR036895">
    <property type="entry name" value="Uracil-DNA_glycosylase-like_sf"/>
</dbReference>
<reference evidence="3" key="1">
    <citation type="journal article" date="2019" name="Int. J. Syst. Evol. Microbiol.">
        <title>The Global Catalogue of Microorganisms (GCM) 10K type strain sequencing project: providing services to taxonomists for standard genome sequencing and annotation.</title>
        <authorList>
            <consortium name="The Broad Institute Genomics Platform"/>
            <consortium name="The Broad Institute Genome Sequencing Center for Infectious Disease"/>
            <person name="Wu L."/>
            <person name="Ma J."/>
        </authorList>
    </citation>
    <scope>NUCLEOTIDE SEQUENCE [LARGE SCALE GENOMIC DNA]</scope>
    <source>
        <strain evidence="3">JCM 17727</strain>
    </source>
</reference>
<dbReference type="PANTHER" id="PTHR42160">
    <property type="entry name" value="URACIL-DNA GLYCOSYLASE SUPERFAMILY PROTEIN"/>
    <property type="match status" value="1"/>
</dbReference>
<evidence type="ECO:0000313" key="3">
    <source>
        <dbReference type="Proteomes" id="UP001501294"/>
    </source>
</evidence>
<name>A0ABP8HXC4_9GAMM</name>
<dbReference type="InterPro" id="IPR047124">
    <property type="entry name" value="HI_0220.2"/>
</dbReference>
<dbReference type="InterPro" id="IPR005122">
    <property type="entry name" value="Uracil-DNA_glycosylase-like"/>
</dbReference>
<dbReference type="CDD" id="cd10033">
    <property type="entry name" value="UDG_like"/>
    <property type="match status" value="1"/>
</dbReference>
<dbReference type="SMART" id="SM00986">
    <property type="entry name" value="UDG"/>
    <property type="match status" value="1"/>
</dbReference>
<dbReference type="PANTHER" id="PTHR42160:SF1">
    <property type="entry name" value="URACIL-DNA GLYCOSYLASE SUPERFAMILY PROTEIN"/>
    <property type="match status" value="1"/>
</dbReference>
<organism evidence="2 3">
    <name type="scientific">Kangiella taiwanensis</name>
    <dbReference type="NCBI Taxonomy" id="1079179"/>
    <lineage>
        <taxon>Bacteria</taxon>
        <taxon>Pseudomonadati</taxon>
        <taxon>Pseudomonadota</taxon>
        <taxon>Gammaproteobacteria</taxon>
        <taxon>Kangiellales</taxon>
        <taxon>Kangiellaceae</taxon>
        <taxon>Kangiella</taxon>
    </lineage>
</organism>
<dbReference type="SUPFAM" id="SSF52141">
    <property type="entry name" value="Uracil-DNA glycosylase-like"/>
    <property type="match status" value="1"/>
</dbReference>
<comment type="caution">
    <text evidence="2">The sequence shown here is derived from an EMBL/GenBank/DDBJ whole genome shotgun (WGS) entry which is preliminary data.</text>
</comment>
<accession>A0ABP8HXC4</accession>
<dbReference type="Gene3D" id="3.40.470.10">
    <property type="entry name" value="Uracil-DNA glycosylase-like domain"/>
    <property type="match status" value="1"/>
</dbReference>
<evidence type="ECO:0000313" key="2">
    <source>
        <dbReference type="EMBL" id="GAA4346805.1"/>
    </source>
</evidence>
<protein>
    <submittedName>
        <fullName evidence="2">Uracil-DNA glycosylase family protein</fullName>
    </submittedName>
</protein>
<dbReference type="Proteomes" id="UP001501294">
    <property type="component" value="Unassembled WGS sequence"/>
</dbReference>
<dbReference type="Pfam" id="PF03167">
    <property type="entry name" value="UDG"/>
    <property type="match status" value="1"/>
</dbReference>
<evidence type="ECO:0000259" key="1">
    <source>
        <dbReference type="SMART" id="SM00986"/>
    </source>
</evidence>
<proteinExistence type="predicted"/>
<dbReference type="EMBL" id="BAABFU010000001">
    <property type="protein sequence ID" value="GAA4346805.1"/>
    <property type="molecule type" value="Genomic_DNA"/>
</dbReference>
<dbReference type="RefSeq" id="WP_223576828.1">
    <property type="nucleotide sequence ID" value="NZ_BAABFU010000001.1"/>
</dbReference>
<gene>
    <name evidence="2" type="ORF">GCM10023150_08530</name>
</gene>
<keyword evidence="3" id="KW-1185">Reference proteome</keyword>
<dbReference type="SMART" id="SM00987">
    <property type="entry name" value="UreE_C"/>
    <property type="match status" value="1"/>
</dbReference>